<dbReference type="SUPFAM" id="SSF56235">
    <property type="entry name" value="N-terminal nucleophile aminohydrolases (Ntn hydrolases)"/>
    <property type="match status" value="1"/>
</dbReference>
<feature type="compositionally biased region" description="Polar residues" evidence="1">
    <location>
        <begin position="262"/>
        <end position="272"/>
    </location>
</feature>
<protein>
    <submittedName>
        <fullName evidence="3">Asparagine synthase-related protein</fullName>
    </submittedName>
</protein>
<dbReference type="InterPro" id="IPR029055">
    <property type="entry name" value="Ntn_hydrolases_N"/>
</dbReference>
<feature type="compositionally biased region" description="Low complexity" evidence="1">
    <location>
        <begin position="799"/>
        <end position="808"/>
    </location>
</feature>
<accession>A0ABV6X7R4</accession>
<feature type="region of interest" description="Disordered" evidence="1">
    <location>
        <begin position="758"/>
        <end position="823"/>
    </location>
</feature>
<evidence type="ECO:0000256" key="1">
    <source>
        <dbReference type="SAM" id="MobiDB-lite"/>
    </source>
</evidence>
<feature type="compositionally biased region" description="Basic and acidic residues" evidence="1">
    <location>
        <begin position="311"/>
        <end position="321"/>
    </location>
</feature>
<dbReference type="InterPro" id="IPR001962">
    <property type="entry name" value="Asn_synthase"/>
</dbReference>
<feature type="region of interest" description="Disordered" evidence="1">
    <location>
        <begin position="210"/>
        <end position="272"/>
    </location>
</feature>
<evidence type="ECO:0000313" key="3">
    <source>
        <dbReference type="EMBL" id="MFC1434326.1"/>
    </source>
</evidence>
<sequence>MRWLVGWNGASAVNEPRLRDLRPLGGRLIWPGPDPLWAVGGWRPEEIRTVSVYRQHHAADDAVRTGFPDLPEDPEDPAAVDGAVARLAVVGRCGAGDAALRSALLAASGGALRHLTVWPGSYTVVLQQGTRTTLLGDLVGVRPVFHTPWCGGTAYATAGLPLADLVGARVDPLYLAARLAVPDAPEIVAEHSAFTGVRRVAPARALSIRAGRPQEQSYEPHQPSVGGPPPTRAGTAEATATGEVTRSLLEAVRSRVRGGTGQPSRISTDLSGGSASTVLTLLAAGIPRPASSPLPPASGTAQDHLPVPRQSVDERWGDPRSSRTLHHGPPSPVPATEPARTGAVRGSWARGGTAPGPADNPLLVVTWTDSSAATEQAAPDPAHTAELVRAQSLAVADTRLDHLLVAGGPDTLPYADLLDPDLAGPLTDEPGAALIAGLRHRRRLAEAGTDHLGGHGGRQVLDGHPARLADLLLEHHRMPLLRPITALARADSGAHPLQGAFGTPISVLRAARRLARTSYAEGLEDTAAQLMARRRRTATTAGSASVQSLTWCDPSPAARWLTDDALSAVAVRLRVATRRTAPDLRPGERRARLAVQRQAAEFRVLTHVVEDGQRLHAPFLDNQVVRACDLVPASARVQPGSRHAILRSVLAGAGITALPADWGTATPPDPYAAAASVRAGLRHSLAALDRMFAAPLLADLGLLDARVFRRALHAAAGNRPVPLDGLAAVVSTELWLRRLHARQGSCWTGLPLAERRAIGAREPGPEPVREPVREPGREPGREPASEPGREPVREPLREPGPGQRRQQGYDGGREAGRDPIGVP</sequence>
<dbReference type="EMBL" id="JBHEZY010000012">
    <property type="protein sequence ID" value="MFC1434326.1"/>
    <property type="molecule type" value="Genomic_DNA"/>
</dbReference>
<name>A0ABV6X7R4_9ACTN</name>
<feature type="compositionally biased region" description="Low complexity" evidence="1">
    <location>
        <begin position="232"/>
        <end position="246"/>
    </location>
</feature>
<dbReference type="Pfam" id="PF00733">
    <property type="entry name" value="Asn_synthase"/>
    <property type="match status" value="1"/>
</dbReference>
<evidence type="ECO:0000259" key="2">
    <source>
        <dbReference type="Pfam" id="PF00733"/>
    </source>
</evidence>
<dbReference type="RefSeq" id="WP_380556729.1">
    <property type="nucleotide sequence ID" value="NZ_JBHEZY010000012.1"/>
</dbReference>
<feature type="region of interest" description="Disordered" evidence="1">
    <location>
        <begin position="289"/>
        <end position="359"/>
    </location>
</feature>
<evidence type="ECO:0000313" key="4">
    <source>
        <dbReference type="Proteomes" id="UP001592530"/>
    </source>
</evidence>
<feature type="domain" description="Asparagine synthetase" evidence="2">
    <location>
        <begin position="438"/>
        <end position="737"/>
    </location>
</feature>
<proteinExistence type="predicted"/>
<reference evidence="3 4" key="1">
    <citation type="submission" date="2024-09" db="EMBL/GenBank/DDBJ databases">
        <authorList>
            <person name="Lee S.D."/>
        </authorList>
    </citation>
    <scope>NUCLEOTIDE SEQUENCE [LARGE SCALE GENOMIC DNA]</scope>
    <source>
        <strain evidence="3 4">N1-3</strain>
    </source>
</reference>
<gene>
    <name evidence="3" type="ORF">ACEZDB_27165</name>
</gene>
<organism evidence="3 4">
    <name type="scientific">Streptacidiphilus alkalitolerans</name>
    <dbReference type="NCBI Taxonomy" id="3342712"/>
    <lineage>
        <taxon>Bacteria</taxon>
        <taxon>Bacillati</taxon>
        <taxon>Actinomycetota</taxon>
        <taxon>Actinomycetes</taxon>
        <taxon>Kitasatosporales</taxon>
        <taxon>Streptomycetaceae</taxon>
        <taxon>Streptacidiphilus</taxon>
    </lineage>
</organism>
<dbReference type="Proteomes" id="UP001592530">
    <property type="component" value="Unassembled WGS sequence"/>
</dbReference>
<feature type="compositionally biased region" description="Basic and acidic residues" evidence="1">
    <location>
        <begin position="758"/>
        <end position="797"/>
    </location>
</feature>
<comment type="caution">
    <text evidence="3">The sequence shown here is derived from an EMBL/GenBank/DDBJ whole genome shotgun (WGS) entry which is preliminary data.</text>
</comment>